<organism evidence="1 2">
    <name type="scientific">Sphingomonas aerophila</name>
    <dbReference type="NCBI Taxonomy" id="1344948"/>
    <lineage>
        <taxon>Bacteria</taxon>
        <taxon>Pseudomonadati</taxon>
        <taxon>Pseudomonadota</taxon>
        <taxon>Alphaproteobacteria</taxon>
        <taxon>Sphingomonadales</taxon>
        <taxon>Sphingomonadaceae</taxon>
        <taxon>Sphingomonas</taxon>
    </lineage>
</organism>
<reference evidence="1 2" key="1">
    <citation type="submission" date="2020-08" db="EMBL/GenBank/DDBJ databases">
        <title>Genomic Encyclopedia of Type Strains, Phase IV (KMG-IV): sequencing the most valuable type-strain genomes for metagenomic binning, comparative biology and taxonomic classification.</title>
        <authorList>
            <person name="Goeker M."/>
        </authorList>
    </citation>
    <scope>NUCLEOTIDE SEQUENCE [LARGE SCALE GENOMIC DNA]</scope>
    <source>
        <strain evidence="1 2">DSM 100044</strain>
    </source>
</reference>
<keyword evidence="2" id="KW-1185">Reference proteome</keyword>
<dbReference type="Proteomes" id="UP000546200">
    <property type="component" value="Unassembled WGS sequence"/>
</dbReference>
<evidence type="ECO:0000313" key="2">
    <source>
        <dbReference type="Proteomes" id="UP000546200"/>
    </source>
</evidence>
<protein>
    <submittedName>
        <fullName evidence="1">Uncharacterized protein</fullName>
    </submittedName>
</protein>
<name>A0A7W9EV45_9SPHN</name>
<comment type="caution">
    <text evidence="1">The sequence shown here is derived from an EMBL/GenBank/DDBJ whole genome shotgun (WGS) entry which is preliminary data.</text>
</comment>
<sequence length="62" mass="7592">MPYYPTQEQLIEDCRTFLDLDPRFFDQDVGCFTWWGRVVEFFKTNDEITLEYEGERITFSRP</sequence>
<dbReference type="EMBL" id="JACIJK010000008">
    <property type="protein sequence ID" value="MBB5715866.1"/>
    <property type="molecule type" value="Genomic_DNA"/>
</dbReference>
<dbReference type="RefSeq" id="WP_184058619.1">
    <property type="nucleotide sequence ID" value="NZ_JACIJK010000008.1"/>
</dbReference>
<evidence type="ECO:0000313" key="1">
    <source>
        <dbReference type="EMBL" id="MBB5715866.1"/>
    </source>
</evidence>
<dbReference type="AlphaFoldDB" id="A0A7W9EV45"/>
<gene>
    <name evidence="1" type="ORF">FHS94_002723</name>
</gene>
<accession>A0A7W9EV45</accession>
<proteinExistence type="predicted"/>